<keyword evidence="1" id="KW-0472">Membrane</keyword>
<proteinExistence type="predicted"/>
<keyword evidence="1" id="KW-0812">Transmembrane</keyword>
<accession>A0A1G7VAC4</accession>
<evidence type="ECO:0000313" key="3">
    <source>
        <dbReference type="EMBL" id="SDG55900.1"/>
    </source>
</evidence>
<gene>
    <name evidence="3" type="ORF">SAMN05660652_00121</name>
</gene>
<reference evidence="3 4" key="1">
    <citation type="submission" date="2016-10" db="EMBL/GenBank/DDBJ databases">
        <authorList>
            <person name="de Groot N.N."/>
        </authorList>
    </citation>
    <scope>NUCLEOTIDE SEQUENCE [LARGE SCALE GENOMIC DNA]</scope>
    <source>
        <strain evidence="3 4">DSM 5885</strain>
    </source>
</reference>
<sequence>MEETTAADQPKTFSAWVKKQNAGLWFGLGYLAFSLLFFVVSFDLLYKSRLIGAGPGMYPRWLTGLSIVVALAYIWQSCHGQVFRVGECFPGRKELTNVATVFLSCMVFVLLLNHTGFIIAGSLLLLIMFVPHYKLWQAVLLSIGISLVCYGIFKICFSVPLP</sequence>
<evidence type="ECO:0000313" key="4">
    <source>
        <dbReference type="Proteomes" id="UP000198607"/>
    </source>
</evidence>
<evidence type="ECO:0000256" key="1">
    <source>
        <dbReference type="SAM" id="Phobius"/>
    </source>
</evidence>
<feature type="transmembrane region" description="Helical" evidence="1">
    <location>
        <begin position="58"/>
        <end position="75"/>
    </location>
</feature>
<evidence type="ECO:0000259" key="2">
    <source>
        <dbReference type="Pfam" id="PF07331"/>
    </source>
</evidence>
<keyword evidence="1" id="KW-1133">Transmembrane helix</keyword>
<dbReference type="STRING" id="83767.SAMN05660652_00121"/>
<dbReference type="EMBL" id="FNCY01000001">
    <property type="protein sequence ID" value="SDG55900.1"/>
    <property type="molecule type" value="Genomic_DNA"/>
</dbReference>
<feature type="domain" description="DUF1468" evidence="2">
    <location>
        <begin position="25"/>
        <end position="162"/>
    </location>
</feature>
<dbReference type="AlphaFoldDB" id="A0A1G7VAC4"/>
<keyword evidence="4" id="KW-1185">Reference proteome</keyword>
<dbReference type="RefSeq" id="WP_091931821.1">
    <property type="nucleotide sequence ID" value="NZ_FNCY01000001.1"/>
</dbReference>
<dbReference type="Pfam" id="PF07331">
    <property type="entry name" value="TctB"/>
    <property type="match status" value="1"/>
</dbReference>
<dbReference type="OrthoDB" id="6183775at2"/>
<organism evidence="3 4">
    <name type="scientific">Propionivibrio dicarboxylicus</name>
    <dbReference type="NCBI Taxonomy" id="83767"/>
    <lineage>
        <taxon>Bacteria</taxon>
        <taxon>Pseudomonadati</taxon>
        <taxon>Pseudomonadota</taxon>
        <taxon>Betaproteobacteria</taxon>
        <taxon>Rhodocyclales</taxon>
        <taxon>Rhodocyclaceae</taxon>
        <taxon>Propionivibrio</taxon>
    </lineage>
</organism>
<protein>
    <submittedName>
        <fullName evidence="3">Tripartite tricarboxylate transporter TctB family protein</fullName>
    </submittedName>
</protein>
<name>A0A1G7VAC4_9RHOO</name>
<feature type="transmembrane region" description="Helical" evidence="1">
    <location>
        <begin position="24"/>
        <end position="46"/>
    </location>
</feature>
<feature type="transmembrane region" description="Helical" evidence="1">
    <location>
        <begin position="139"/>
        <end position="161"/>
    </location>
</feature>
<dbReference type="InterPro" id="IPR009936">
    <property type="entry name" value="DUF1468"/>
</dbReference>
<dbReference type="Proteomes" id="UP000198607">
    <property type="component" value="Unassembled WGS sequence"/>
</dbReference>
<feature type="transmembrane region" description="Helical" evidence="1">
    <location>
        <begin position="101"/>
        <end position="127"/>
    </location>
</feature>